<evidence type="ECO:0000313" key="1">
    <source>
        <dbReference type="EMBL" id="KAK2184466.1"/>
    </source>
</evidence>
<gene>
    <name evidence="1" type="ORF">NP493_265g01008</name>
</gene>
<reference evidence="1" key="1">
    <citation type="journal article" date="2023" name="Mol. Biol. Evol.">
        <title>Third-Generation Sequencing Reveals the Adaptive Role of the Epigenome in Three Deep-Sea Polychaetes.</title>
        <authorList>
            <person name="Perez M."/>
            <person name="Aroh O."/>
            <person name="Sun Y."/>
            <person name="Lan Y."/>
            <person name="Juniper S.K."/>
            <person name="Young C.R."/>
            <person name="Angers B."/>
            <person name="Qian P.Y."/>
        </authorList>
    </citation>
    <scope>NUCLEOTIDE SEQUENCE</scope>
    <source>
        <strain evidence="1">R07B-5</strain>
    </source>
</reference>
<dbReference type="AlphaFoldDB" id="A0AAD9NXW7"/>
<proteinExistence type="predicted"/>
<comment type="caution">
    <text evidence="1">The sequence shown here is derived from an EMBL/GenBank/DDBJ whole genome shotgun (WGS) entry which is preliminary data.</text>
</comment>
<organism evidence="1 2">
    <name type="scientific">Ridgeia piscesae</name>
    <name type="common">Tubeworm</name>
    <dbReference type="NCBI Taxonomy" id="27915"/>
    <lineage>
        <taxon>Eukaryota</taxon>
        <taxon>Metazoa</taxon>
        <taxon>Spiralia</taxon>
        <taxon>Lophotrochozoa</taxon>
        <taxon>Annelida</taxon>
        <taxon>Polychaeta</taxon>
        <taxon>Sedentaria</taxon>
        <taxon>Canalipalpata</taxon>
        <taxon>Sabellida</taxon>
        <taxon>Siboglinidae</taxon>
        <taxon>Ridgeia</taxon>
    </lineage>
</organism>
<dbReference type="EMBL" id="JAODUO010000264">
    <property type="protein sequence ID" value="KAK2184466.1"/>
    <property type="molecule type" value="Genomic_DNA"/>
</dbReference>
<evidence type="ECO:0000313" key="2">
    <source>
        <dbReference type="Proteomes" id="UP001209878"/>
    </source>
</evidence>
<name>A0AAD9NXW7_RIDPI</name>
<sequence>MPPAVPQVRCHVLEHLPGKWERDLHHLLGSRERHPQAELLLVSRV</sequence>
<dbReference type="Proteomes" id="UP001209878">
    <property type="component" value="Unassembled WGS sequence"/>
</dbReference>
<protein>
    <submittedName>
        <fullName evidence="1">Uncharacterized protein</fullName>
    </submittedName>
</protein>
<accession>A0AAD9NXW7</accession>
<keyword evidence="2" id="KW-1185">Reference proteome</keyword>